<dbReference type="EMBL" id="ASHM01040737">
    <property type="protein sequence ID" value="PNX81860.1"/>
    <property type="molecule type" value="Genomic_DNA"/>
</dbReference>
<reference evidence="2 3" key="1">
    <citation type="journal article" date="2014" name="Am. J. Bot.">
        <title>Genome assembly and annotation for red clover (Trifolium pratense; Fabaceae).</title>
        <authorList>
            <person name="Istvanek J."/>
            <person name="Jaros M."/>
            <person name="Krenek A."/>
            <person name="Repkova J."/>
        </authorList>
    </citation>
    <scope>NUCLEOTIDE SEQUENCE [LARGE SCALE GENOMIC DNA]</scope>
    <source>
        <strain evidence="3">cv. Tatra</strain>
        <tissue evidence="2">Young leaves</tissue>
    </source>
</reference>
<evidence type="ECO:0000313" key="3">
    <source>
        <dbReference type="Proteomes" id="UP000236291"/>
    </source>
</evidence>
<name>A0A2K3LTJ8_TRIPR</name>
<dbReference type="PANTHER" id="PTHR34539:SF15">
    <property type="match status" value="1"/>
</dbReference>
<feature type="region of interest" description="Disordered" evidence="1">
    <location>
        <begin position="1"/>
        <end position="63"/>
    </location>
</feature>
<dbReference type="Proteomes" id="UP000236291">
    <property type="component" value="Unassembled WGS sequence"/>
</dbReference>
<dbReference type="STRING" id="57577.A0A2K3LTJ8"/>
<feature type="compositionally biased region" description="Basic and acidic residues" evidence="1">
    <location>
        <begin position="1"/>
        <end position="32"/>
    </location>
</feature>
<protein>
    <submittedName>
        <fullName evidence="2">Uncharacterized protein</fullName>
    </submittedName>
</protein>
<dbReference type="AlphaFoldDB" id="A0A2K3LTJ8"/>
<feature type="compositionally biased region" description="Polar residues" evidence="1">
    <location>
        <begin position="35"/>
        <end position="52"/>
    </location>
</feature>
<evidence type="ECO:0000313" key="2">
    <source>
        <dbReference type="EMBL" id="PNX81860.1"/>
    </source>
</evidence>
<sequence length="232" mass="26015">MEEIKYYDTRKRVRDDSDLDSPDSKRVLRVDPDSNDNSSESHLSRVNSTGSCADSFGSEHVEPDSYEVNNEIKDEILNILDETENVTVSETVNTTVQGLESFMKSFEDEIFAPGQDLDPNYVPESNEFNPNLGYLLEASDDELGLPPTVVQNEEKEKEIPEINEPGRVGPDGVDLSGFFWFEEDIRNNEAFGFGGYDTVADENGGGYVTIDGLFDYPEPADILWRSETLQAM</sequence>
<accession>A0A2K3LTJ8</accession>
<comment type="caution">
    <text evidence="2">The sequence shown here is derived from an EMBL/GenBank/DDBJ whole genome shotgun (WGS) entry which is preliminary data.</text>
</comment>
<dbReference type="PANTHER" id="PTHR34539">
    <property type="entry name" value="T6J4.11 PROTEIN"/>
    <property type="match status" value="1"/>
</dbReference>
<proteinExistence type="predicted"/>
<gene>
    <name evidence="2" type="ORF">L195_g037885</name>
</gene>
<organism evidence="2 3">
    <name type="scientific">Trifolium pratense</name>
    <name type="common">Red clover</name>
    <dbReference type="NCBI Taxonomy" id="57577"/>
    <lineage>
        <taxon>Eukaryota</taxon>
        <taxon>Viridiplantae</taxon>
        <taxon>Streptophyta</taxon>
        <taxon>Embryophyta</taxon>
        <taxon>Tracheophyta</taxon>
        <taxon>Spermatophyta</taxon>
        <taxon>Magnoliopsida</taxon>
        <taxon>eudicotyledons</taxon>
        <taxon>Gunneridae</taxon>
        <taxon>Pentapetalae</taxon>
        <taxon>rosids</taxon>
        <taxon>fabids</taxon>
        <taxon>Fabales</taxon>
        <taxon>Fabaceae</taxon>
        <taxon>Papilionoideae</taxon>
        <taxon>50 kb inversion clade</taxon>
        <taxon>NPAAA clade</taxon>
        <taxon>Hologalegina</taxon>
        <taxon>IRL clade</taxon>
        <taxon>Trifolieae</taxon>
        <taxon>Trifolium</taxon>
    </lineage>
</organism>
<reference evidence="2 3" key="2">
    <citation type="journal article" date="2017" name="Front. Plant Sci.">
        <title>Gene Classification and Mining of Molecular Markers Useful in Red Clover (Trifolium pratense) Breeding.</title>
        <authorList>
            <person name="Istvanek J."/>
            <person name="Dluhosova J."/>
            <person name="Dluhos P."/>
            <person name="Patkova L."/>
            <person name="Nedelnik J."/>
            <person name="Repkova J."/>
        </authorList>
    </citation>
    <scope>NUCLEOTIDE SEQUENCE [LARGE SCALE GENOMIC DNA]</scope>
    <source>
        <strain evidence="3">cv. Tatra</strain>
        <tissue evidence="2">Young leaves</tissue>
    </source>
</reference>
<evidence type="ECO:0000256" key="1">
    <source>
        <dbReference type="SAM" id="MobiDB-lite"/>
    </source>
</evidence>